<dbReference type="RefSeq" id="XP_068353099.1">
    <property type="nucleotide sequence ID" value="XM_068509097.1"/>
</dbReference>
<evidence type="ECO:0000259" key="2">
    <source>
        <dbReference type="PROSITE" id="PS51203"/>
    </source>
</evidence>
<dbReference type="VEuPathDB" id="TrichDB:TRFO_33476"/>
<comment type="caution">
    <text evidence="3">The sequence shown here is derived from an EMBL/GenBank/DDBJ whole genome shotgun (WGS) entry which is preliminary data.</text>
</comment>
<protein>
    <recommendedName>
        <fullName evidence="2">CS domain-containing protein</fullName>
    </recommendedName>
</protein>
<dbReference type="InterPro" id="IPR007052">
    <property type="entry name" value="CS_dom"/>
</dbReference>
<dbReference type="InterPro" id="IPR011990">
    <property type="entry name" value="TPR-like_helical_dom_sf"/>
</dbReference>
<sequence>MTEQRNQENQASEQEDKIHQFHQLAGKVFIDAEYKFLYEWNINQDEEEIEILINYPETFSPKSIQVELNKELSGIRISLPDQIPIVCGQLMDSVTSYSTTQTKTCLTVSLQKAEPGVWPYLNRDIHPISKSIDPKSAFELSQEMMRYQEQESKNTGLRLMLESANCGFLPAMRLFVSLFITNEHFEKEAFEMLVRGADYYNDPDMILKYGIILTGNEELRPNSLQYFERAANMGVVVARSYVGQIISPLTDISFLVKDAEAAADIFEKVLLVDPNEPIACHELAKLLYNGVGVPINEKRAEDLQKRAVAKDENIPPLIKYSPEKLEEIRATMKARSEKNHQVNETKNDEGENSGIKLVDVVATASVIAVVSAGAFALYNFFTRRK</sequence>
<dbReference type="SUPFAM" id="SSF81901">
    <property type="entry name" value="HCP-like"/>
    <property type="match status" value="1"/>
</dbReference>
<evidence type="ECO:0000313" key="4">
    <source>
        <dbReference type="Proteomes" id="UP000179807"/>
    </source>
</evidence>
<name>A0A1J4JLK2_9EUKA</name>
<keyword evidence="1" id="KW-0472">Membrane</keyword>
<dbReference type="EMBL" id="MLAK01000978">
    <property type="protein sequence ID" value="OHS99962.1"/>
    <property type="molecule type" value="Genomic_DNA"/>
</dbReference>
<dbReference type="SUPFAM" id="SSF49764">
    <property type="entry name" value="HSP20-like chaperones"/>
    <property type="match status" value="1"/>
</dbReference>
<dbReference type="AlphaFoldDB" id="A0A1J4JLK2"/>
<evidence type="ECO:0000256" key="1">
    <source>
        <dbReference type="SAM" id="Phobius"/>
    </source>
</evidence>
<gene>
    <name evidence="3" type="ORF">TRFO_33476</name>
</gene>
<dbReference type="GeneID" id="94843801"/>
<proteinExistence type="predicted"/>
<dbReference type="Gene3D" id="2.60.40.790">
    <property type="match status" value="1"/>
</dbReference>
<dbReference type="OrthoDB" id="10593975at2759"/>
<keyword evidence="4" id="KW-1185">Reference proteome</keyword>
<keyword evidence="1" id="KW-0812">Transmembrane</keyword>
<keyword evidence="1" id="KW-1133">Transmembrane helix</keyword>
<evidence type="ECO:0000313" key="3">
    <source>
        <dbReference type="EMBL" id="OHS99962.1"/>
    </source>
</evidence>
<feature type="domain" description="CS" evidence="2">
    <location>
        <begin position="33"/>
        <end position="122"/>
    </location>
</feature>
<accession>A0A1J4JLK2</accession>
<feature type="transmembrane region" description="Helical" evidence="1">
    <location>
        <begin position="360"/>
        <end position="381"/>
    </location>
</feature>
<reference evidence="3" key="1">
    <citation type="submission" date="2016-10" db="EMBL/GenBank/DDBJ databases">
        <authorList>
            <person name="Benchimol M."/>
            <person name="Almeida L.G."/>
            <person name="Vasconcelos A.T."/>
            <person name="Perreira-Neves A."/>
            <person name="Rosa I.A."/>
            <person name="Tasca T."/>
            <person name="Bogo M.R."/>
            <person name="de Souza W."/>
        </authorList>
    </citation>
    <scope>NUCLEOTIDE SEQUENCE [LARGE SCALE GENOMIC DNA]</scope>
    <source>
        <strain evidence="3">K</strain>
    </source>
</reference>
<dbReference type="InterPro" id="IPR008978">
    <property type="entry name" value="HSP20-like_chaperone"/>
</dbReference>
<organism evidence="3 4">
    <name type="scientific">Tritrichomonas foetus</name>
    <dbReference type="NCBI Taxonomy" id="1144522"/>
    <lineage>
        <taxon>Eukaryota</taxon>
        <taxon>Metamonada</taxon>
        <taxon>Parabasalia</taxon>
        <taxon>Tritrichomonadida</taxon>
        <taxon>Tritrichomonadidae</taxon>
        <taxon>Tritrichomonas</taxon>
    </lineage>
</organism>
<dbReference type="Proteomes" id="UP000179807">
    <property type="component" value="Unassembled WGS sequence"/>
</dbReference>
<dbReference type="Gene3D" id="1.25.40.10">
    <property type="entry name" value="Tetratricopeptide repeat domain"/>
    <property type="match status" value="1"/>
</dbReference>
<dbReference type="PROSITE" id="PS51203">
    <property type="entry name" value="CS"/>
    <property type="match status" value="1"/>
</dbReference>